<feature type="domain" description="SnoaL-like" evidence="1">
    <location>
        <begin position="31"/>
        <end position="103"/>
    </location>
</feature>
<proteinExistence type="predicted"/>
<protein>
    <submittedName>
        <fullName evidence="2">Nuclear transport factor 2 family protein</fullName>
    </submittedName>
</protein>
<keyword evidence="3" id="KW-1185">Reference proteome</keyword>
<evidence type="ECO:0000259" key="1">
    <source>
        <dbReference type="Pfam" id="PF12680"/>
    </source>
</evidence>
<dbReference type="Gene3D" id="3.10.450.50">
    <property type="match status" value="1"/>
</dbReference>
<evidence type="ECO:0000313" key="2">
    <source>
        <dbReference type="EMBL" id="MDV6224843.1"/>
    </source>
</evidence>
<accession>A0ABU4AF34</accession>
<dbReference type="SUPFAM" id="SSF54427">
    <property type="entry name" value="NTF2-like"/>
    <property type="match status" value="1"/>
</dbReference>
<dbReference type="Pfam" id="PF12680">
    <property type="entry name" value="SnoaL_2"/>
    <property type="match status" value="1"/>
</dbReference>
<evidence type="ECO:0000313" key="3">
    <source>
        <dbReference type="Proteomes" id="UP001185659"/>
    </source>
</evidence>
<dbReference type="Proteomes" id="UP001185659">
    <property type="component" value="Unassembled WGS sequence"/>
</dbReference>
<name>A0ABU4AF34_9HYPH</name>
<dbReference type="EMBL" id="JAWLIP010000001">
    <property type="protein sequence ID" value="MDV6224843.1"/>
    <property type="molecule type" value="Genomic_DNA"/>
</dbReference>
<gene>
    <name evidence="2" type="ORF">R2G56_00965</name>
</gene>
<organism evidence="2 3">
    <name type="scientific">Nitratireductor aquimarinus</name>
    <dbReference type="NCBI Taxonomy" id="889300"/>
    <lineage>
        <taxon>Bacteria</taxon>
        <taxon>Pseudomonadati</taxon>
        <taxon>Pseudomonadota</taxon>
        <taxon>Alphaproteobacteria</taxon>
        <taxon>Hyphomicrobiales</taxon>
        <taxon>Phyllobacteriaceae</taxon>
        <taxon>Nitratireductor</taxon>
    </lineage>
</organism>
<dbReference type="InterPro" id="IPR037401">
    <property type="entry name" value="SnoaL-like"/>
</dbReference>
<reference evidence="2 3" key="1">
    <citation type="submission" date="2023-10" db="EMBL/GenBank/DDBJ databases">
        <authorList>
            <person name="Venkata Ramana C."/>
            <person name="Sasikala C."/>
            <person name="Dhurka M."/>
        </authorList>
    </citation>
    <scope>NUCLEOTIDE SEQUENCE [LARGE SCALE GENOMIC DNA]</scope>
    <source>
        <strain evidence="2 3">KCTC 32151</strain>
    </source>
</reference>
<dbReference type="InterPro" id="IPR032710">
    <property type="entry name" value="NTF2-like_dom_sf"/>
</dbReference>
<comment type="caution">
    <text evidence="2">The sequence shown here is derived from an EMBL/GenBank/DDBJ whole genome shotgun (WGS) entry which is preliminary data.</text>
</comment>
<sequence>MQGSKDCGNSPKNKFAQDVAVALECGEAETSAFSEDVIWENTSTEPISGKSAVLEHLKNRPTPSSVSVQHAISHGKIGAASGEVTFANGHTRRFCHVFDFTNTKANCVAVVRSYS</sequence>